<feature type="compositionally biased region" description="Low complexity" evidence="1">
    <location>
        <begin position="41"/>
        <end position="50"/>
    </location>
</feature>
<protein>
    <submittedName>
        <fullName evidence="2">Uncharacterized protein</fullName>
    </submittedName>
</protein>
<reference evidence="2" key="1">
    <citation type="submission" date="2023-06" db="EMBL/GenBank/DDBJ databases">
        <title>Draft genome sequence of Nocardioides sp. SOB77.</title>
        <authorList>
            <person name="Zhang G."/>
        </authorList>
    </citation>
    <scope>NUCLEOTIDE SEQUENCE</scope>
    <source>
        <strain evidence="2">SOB77</strain>
    </source>
</reference>
<dbReference type="EMBL" id="JAUHJQ010000015">
    <property type="protein sequence ID" value="MDN4175523.1"/>
    <property type="molecule type" value="Genomic_DNA"/>
</dbReference>
<evidence type="ECO:0000313" key="3">
    <source>
        <dbReference type="Proteomes" id="UP001168620"/>
    </source>
</evidence>
<feature type="region of interest" description="Disordered" evidence="1">
    <location>
        <begin position="29"/>
        <end position="78"/>
    </location>
</feature>
<sequence>MLVLAGIGVVVVGAVVWDLRTSSRLKRALSRGASPDDADHASSAAAARAGEAARERARGSAVLPPVSGTYLPGERRTD</sequence>
<organism evidence="2 3">
    <name type="scientific">Nocardioides oceani</name>
    <dbReference type="NCBI Taxonomy" id="3058369"/>
    <lineage>
        <taxon>Bacteria</taxon>
        <taxon>Bacillati</taxon>
        <taxon>Actinomycetota</taxon>
        <taxon>Actinomycetes</taxon>
        <taxon>Propionibacteriales</taxon>
        <taxon>Nocardioidaceae</taxon>
        <taxon>Nocardioides</taxon>
    </lineage>
</organism>
<evidence type="ECO:0000256" key="1">
    <source>
        <dbReference type="SAM" id="MobiDB-lite"/>
    </source>
</evidence>
<evidence type="ECO:0000313" key="2">
    <source>
        <dbReference type="EMBL" id="MDN4175523.1"/>
    </source>
</evidence>
<dbReference type="Proteomes" id="UP001168620">
    <property type="component" value="Unassembled WGS sequence"/>
</dbReference>
<proteinExistence type="predicted"/>
<keyword evidence="3" id="KW-1185">Reference proteome</keyword>
<dbReference type="RefSeq" id="WP_300954856.1">
    <property type="nucleotide sequence ID" value="NZ_JAUHJQ010000015.1"/>
</dbReference>
<name>A0ABT8FLH6_9ACTN</name>
<accession>A0ABT8FLH6</accession>
<comment type="caution">
    <text evidence="2">The sequence shown here is derived from an EMBL/GenBank/DDBJ whole genome shotgun (WGS) entry which is preliminary data.</text>
</comment>
<gene>
    <name evidence="2" type="ORF">QWY28_21345</name>
</gene>